<reference evidence="2 3" key="1">
    <citation type="journal article" date="2019" name="Commun. Biol.">
        <title>The bagworm genome reveals a unique fibroin gene that provides high tensile strength.</title>
        <authorList>
            <person name="Kono N."/>
            <person name="Nakamura H."/>
            <person name="Ohtoshi R."/>
            <person name="Tomita M."/>
            <person name="Numata K."/>
            <person name="Arakawa K."/>
        </authorList>
    </citation>
    <scope>NUCLEOTIDE SEQUENCE [LARGE SCALE GENOMIC DNA]</scope>
</reference>
<feature type="compositionally biased region" description="Gly residues" evidence="1">
    <location>
        <begin position="29"/>
        <end position="49"/>
    </location>
</feature>
<protein>
    <submittedName>
        <fullName evidence="2">Uncharacterized protein</fullName>
    </submittedName>
</protein>
<name>A0A4C1WEX2_EUMVA</name>
<feature type="compositionally biased region" description="Basic and acidic residues" evidence="1">
    <location>
        <begin position="69"/>
        <end position="90"/>
    </location>
</feature>
<accession>A0A4C1WEX2</accession>
<organism evidence="2 3">
    <name type="scientific">Eumeta variegata</name>
    <name type="common">Bagworm moth</name>
    <name type="synonym">Eumeta japonica</name>
    <dbReference type="NCBI Taxonomy" id="151549"/>
    <lineage>
        <taxon>Eukaryota</taxon>
        <taxon>Metazoa</taxon>
        <taxon>Ecdysozoa</taxon>
        <taxon>Arthropoda</taxon>
        <taxon>Hexapoda</taxon>
        <taxon>Insecta</taxon>
        <taxon>Pterygota</taxon>
        <taxon>Neoptera</taxon>
        <taxon>Endopterygota</taxon>
        <taxon>Lepidoptera</taxon>
        <taxon>Glossata</taxon>
        <taxon>Ditrysia</taxon>
        <taxon>Tineoidea</taxon>
        <taxon>Psychidae</taxon>
        <taxon>Oiketicinae</taxon>
        <taxon>Eumeta</taxon>
    </lineage>
</organism>
<dbReference type="Proteomes" id="UP000299102">
    <property type="component" value="Unassembled WGS sequence"/>
</dbReference>
<evidence type="ECO:0000256" key="1">
    <source>
        <dbReference type="SAM" id="MobiDB-lite"/>
    </source>
</evidence>
<feature type="region of interest" description="Disordered" evidence="1">
    <location>
        <begin position="1"/>
        <end position="90"/>
    </location>
</feature>
<gene>
    <name evidence="2" type="ORF">EVAR_29511_1</name>
</gene>
<sequence>MHNRKNKLQSGKEQFVSDHERLQSATSGGAAGGGRRAAGGGRRAAGGRGHYAKSAVAGGSPQRTKKRQKTDVGKRSRRETKVERPENKTKCRDHVLRTGLLNFPLHFGGKRLVNGSRRVLRVIQSSGEKSAAAAAAARAARRGRAAPITHRFVSRDNMAGWALAPRRAARSIHTLLQKLNESRKSCFHLPVISYCGPPAGPRPARHKAR</sequence>
<keyword evidence="3" id="KW-1185">Reference proteome</keyword>
<evidence type="ECO:0000313" key="3">
    <source>
        <dbReference type="Proteomes" id="UP000299102"/>
    </source>
</evidence>
<comment type="caution">
    <text evidence="2">The sequence shown here is derived from an EMBL/GenBank/DDBJ whole genome shotgun (WGS) entry which is preliminary data.</text>
</comment>
<dbReference type="AlphaFoldDB" id="A0A4C1WEX2"/>
<evidence type="ECO:0000313" key="2">
    <source>
        <dbReference type="EMBL" id="GBP49898.1"/>
    </source>
</evidence>
<dbReference type="EMBL" id="BGZK01000554">
    <property type="protein sequence ID" value="GBP49898.1"/>
    <property type="molecule type" value="Genomic_DNA"/>
</dbReference>
<proteinExistence type="predicted"/>